<dbReference type="RefSeq" id="WP_059750878.1">
    <property type="nucleotide sequence ID" value="NZ_LDUG01000002.1"/>
</dbReference>
<dbReference type="GO" id="GO:0015288">
    <property type="term" value="F:porin activity"/>
    <property type="evidence" value="ECO:0007669"/>
    <property type="project" value="UniProtKB-KW"/>
</dbReference>
<dbReference type="InterPro" id="IPR001702">
    <property type="entry name" value="Porin_Gram-ve"/>
</dbReference>
<evidence type="ECO:0000256" key="11">
    <source>
        <dbReference type="SAM" id="SignalP"/>
    </source>
</evidence>
<evidence type="ECO:0000256" key="10">
    <source>
        <dbReference type="ARBA" id="ARBA00023237"/>
    </source>
</evidence>
<dbReference type="GO" id="GO:0046930">
    <property type="term" value="C:pore complex"/>
    <property type="evidence" value="ECO:0007669"/>
    <property type="project" value="UniProtKB-KW"/>
</dbReference>
<dbReference type="InterPro" id="IPR050298">
    <property type="entry name" value="Gram-neg_bact_OMP"/>
</dbReference>
<keyword evidence="14" id="KW-1185">Reference proteome</keyword>
<dbReference type="PATRIC" id="fig|36861.3.peg.1159"/>
<dbReference type="InterPro" id="IPR023614">
    <property type="entry name" value="Porin_dom_sf"/>
</dbReference>
<evidence type="ECO:0000256" key="2">
    <source>
        <dbReference type="ARBA" id="ARBA00011233"/>
    </source>
</evidence>
<evidence type="ECO:0000313" key="13">
    <source>
        <dbReference type="EMBL" id="KVW99700.1"/>
    </source>
</evidence>
<evidence type="ECO:0000313" key="14">
    <source>
        <dbReference type="Proteomes" id="UP000064243"/>
    </source>
</evidence>
<evidence type="ECO:0000259" key="12">
    <source>
        <dbReference type="Pfam" id="PF13609"/>
    </source>
</evidence>
<keyword evidence="10" id="KW-0998">Cell outer membrane</keyword>
<evidence type="ECO:0000256" key="4">
    <source>
        <dbReference type="ARBA" id="ARBA00022452"/>
    </source>
</evidence>
<keyword evidence="8" id="KW-0626">Porin</keyword>
<dbReference type="Proteomes" id="UP000064243">
    <property type="component" value="Unassembled WGS sequence"/>
</dbReference>
<organism evidence="13 14">
    <name type="scientific">Thiobacillus denitrificans</name>
    <dbReference type="NCBI Taxonomy" id="36861"/>
    <lineage>
        <taxon>Bacteria</taxon>
        <taxon>Pseudomonadati</taxon>
        <taxon>Pseudomonadota</taxon>
        <taxon>Betaproteobacteria</taxon>
        <taxon>Nitrosomonadales</taxon>
        <taxon>Thiobacillaceae</taxon>
        <taxon>Thiobacillus</taxon>
    </lineage>
</organism>
<dbReference type="Pfam" id="PF13609">
    <property type="entry name" value="Porin_4"/>
    <property type="match status" value="1"/>
</dbReference>
<evidence type="ECO:0000256" key="8">
    <source>
        <dbReference type="ARBA" id="ARBA00023114"/>
    </source>
</evidence>
<dbReference type="PRINTS" id="PR00184">
    <property type="entry name" value="NEISSPPORIN"/>
</dbReference>
<keyword evidence="5" id="KW-0812">Transmembrane</keyword>
<dbReference type="EMBL" id="LDUG01000002">
    <property type="protein sequence ID" value="KVW99700.1"/>
    <property type="molecule type" value="Genomic_DNA"/>
</dbReference>
<comment type="subcellular location">
    <subcellularLocation>
        <location evidence="1">Cell outer membrane</location>
        <topology evidence="1">Multi-pass membrane protein</topology>
    </subcellularLocation>
</comment>
<keyword evidence="7" id="KW-0406">Ion transport</keyword>
<dbReference type="InterPro" id="IPR033900">
    <property type="entry name" value="Gram_neg_porin_domain"/>
</dbReference>
<feature type="chain" id="PRO_5007125781" description="Porin domain-containing protein" evidence="11">
    <location>
        <begin position="21"/>
        <end position="391"/>
    </location>
</feature>
<evidence type="ECO:0000256" key="1">
    <source>
        <dbReference type="ARBA" id="ARBA00004571"/>
    </source>
</evidence>
<reference evidence="13 14" key="1">
    <citation type="journal article" date="2015" name="Appl. Environ. Microbiol.">
        <title>Aerobic and Anaerobic Thiosulfate Oxidation by a Cold-Adapted, Subglacial Chemoautotroph.</title>
        <authorList>
            <person name="Harrold Z.R."/>
            <person name="Skidmore M.L."/>
            <person name="Hamilton T.L."/>
            <person name="Desch L."/>
            <person name="Amada K."/>
            <person name="van Gelder W."/>
            <person name="Glover K."/>
            <person name="Roden E.E."/>
            <person name="Boyd E.S."/>
        </authorList>
    </citation>
    <scope>NUCLEOTIDE SEQUENCE [LARGE SCALE GENOMIC DNA]</scope>
    <source>
        <strain evidence="13 14">RG</strain>
    </source>
</reference>
<dbReference type="SUPFAM" id="SSF56935">
    <property type="entry name" value="Porins"/>
    <property type="match status" value="1"/>
</dbReference>
<keyword evidence="3" id="KW-0813">Transport</keyword>
<sequence>MMKKILAAAIVSAFAAPAFAATANVDIYGVVGVSVDYVDGGSGNAGDNFTSKDSESRARVSSNTSYIGFKGAEDLGGGLSAVWQIEQAVSLDQGAGTAAPGTWAGGRNSFGGLSSKTLGSLTFGNQDTPYKTSTGKLDVFGGGQYLADYRSLFGATTNGSVRATNSVLYTSPSLGGLTLRALGGAQQENGSTRDPRLYSLSGVYENGPLFATLAYESTRFATGAATVIAGAGGNTYSTDPLSTAETDQKSWRAGVGYSFGNTKLGLAYEKTDLDSDALTGTIDGGDTSVSTDRDAWYASVAHKMGNITLKAAYTKANELDGTDDTGASQYSLGASYALSKRTELFGLYTQVKNDSDAAYSLGGGGTGIHAVNTAAVGQDPRGISVGMIHKF</sequence>
<dbReference type="InterPro" id="IPR002299">
    <property type="entry name" value="Porin_Neis"/>
</dbReference>
<evidence type="ECO:0000256" key="5">
    <source>
        <dbReference type="ARBA" id="ARBA00022692"/>
    </source>
</evidence>
<gene>
    <name evidence="13" type="ORF">ABW22_00625</name>
</gene>
<comment type="caution">
    <text evidence="13">The sequence shown here is derived from an EMBL/GenBank/DDBJ whole genome shotgun (WGS) entry which is preliminary data.</text>
</comment>
<dbReference type="PANTHER" id="PTHR34501">
    <property type="entry name" value="PROTEIN YDDL-RELATED"/>
    <property type="match status" value="1"/>
</dbReference>
<evidence type="ECO:0000256" key="9">
    <source>
        <dbReference type="ARBA" id="ARBA00023136"/>
    </source>
</evidence>
<dbReference type="Gene3D" id="2.40.160.10">
    <property type="entry name" value="Porin"/>
    <property type="match status" value="1"/>
</dbReference>
<dbReference type="GO" id="GO:0034220">
    <property type="term" value="P:monoatomic ion transmembrane transport"/>
    <property type="evidence" value="ECO:0007669"/>
    <property type="project" value="InterPro"/>
</dbReference>
<dbReference type="CDD" id="cd00342">
    <property type="entry name" value="gram_neg_porins"/>
    <property type="match status" value="1"/>
</dbReference>
<name>A0A106BW32_THIDE</name>
<dbReference type="GO" id="GO:0009279">
    <property type="term" value="C:cell outer membrane"/>
    <property type="evidence" value="ECO:0007669"/>
    <property type="project" value="UniProtKB-SubCell"/>
</dbReference>
<feature type="domain" description="Porin" evidence="12">
    <location>
        <begin position="7"/>
        <end position="355"/>
    </location>
</feature>
<evidence type="ECO:0000256" key="6">
    <source>
        <dbReference type="ARBA" id="ARBA00022729"/>
    </source>
</evidence>
<protein>
    <recommendedName>
        <fullName evidence="12">Porin domain-containing protein</fullName>
    </recommendedName>
</protein>
<dbReference type="PANTHER" id="PTHR34501:SF9">
    <property type="entry name" value="MAJOR OUTER MEMBRANE PROTEIN P.IA"/>
    <property type="match status" value="1"/>
</dbReference>
<evidence type="ECO:0000256" key="7">
    <source>
        <dbReference type="ARBA" id="ARBA00023065"/>
    </source>
</evidence>
<comment type="subunit">
    <text evidence="2">Homotrimer.</text>
</comment>
<keyword evidence="4" id="KW-1134">Transmembrane beta strand</keyword>
<keyword evidence="6 11" id="KW-0732">Signal</keyword>
<evidence type="ECO:0000256" key="3">
    <source>
        <dbReference type="ARBA" id="ARBA00022448"/>
    </source>
</evidence>
<proteinExistence type="predicted"/>
<dbReference type="PRINTS" id="PR00182">
    <property type="entry name" value="ECOLNEIPORIN"/>
</dbReference>
<accession>A0A106BW32</accession>
<dbReference type="AlphaFoldDB" id="A0A106BW32"/>
<keyword evidence="9" id="KW-0472">Membrane</keyword>
<feature type="signal peptide" evidence="11">
    <location>
        <begin position="1"/>
        <end position="20"/>
    </location>
</feature>